<sequence>MGLFLIGTVLVLAVVRTHFRVDELSYIRETELGTWDEIRRNARPHILDSAPDALGEEGPSDQIPRIIHQTWKTEELPERWKGAREHCAALMPDYEYMLWTDASARAFIAGEYAWFLDTYDSYRYNIERADVIRYFVLHKYGGIYMDLDIGCRRRLDSLLRFDAIVPKTIPVGVSNDLMLFKPGEPMLELLIQNLKRFNHNLITPYATIMFSTGPMYVSAVYRMNADANPSVGPSTPTDPTVGFRGVRVLPKFLYGKNAKPGETPDSFFDHMYGSSWHEGDADFLIFLRKHGRLMMAGAGVLVVLGLRRYYFGVLRVIFFALLSLVHSLATVLQRMYNDVRSMLGMASDSACLEQELAPLAPATRPGSPWDAPNVKVTQASPASGVSSVATSQLIHPPHCAADSAMDEHTQRTTQKDEALGTYSKRCDAWSTHNQSTNLPAYYVDCGSEYAMNTPRNDHLVQNEAPPRENDAQA</sequence>
<accession>A0A2N1JEA9</accession>
<dbReference type="PANTHER" id="PTHR32385">
    <property type="entry name" value="MANNOSYL PHOSPHORYLINOSITOL CERAMIDE SYNTHASE"/>
    <property type="match status" value="1"/>
</dbReference>
<keyword evidence="3" id="KW-0472">Membrane</keyword>
<dbReference type="SUPFAM" id="SSF53448">
    <property type="entry name" value="Nucleotide-diphospho-sugar transferases"/>
    <property type="match status" value="1"/>
</dbReference>
<dbReference type="GO" id="GO:0000030">
    <property type="term" value="F:mannosyltransferase activity"/>
    <property type="evidence" value="ECO:0007669"/>
    <property type="project" value="TreeGrafter"/>
</dbReference>
<proteinExistence type="inferred from homology"/>
<dbReference type="InterPro" id="IPR007577">
    <property type="entry name" value="GlycoTrfase_DXD_sugar-bd_CS"/>
</dbReference>
<keyword evidence="6" id="KW-1185">Reference proteome</keyword>
<dbReference type="EMBL" id="KZ454988">
    <property type="protein sequence ID" value="PKI84891.1"/>
    <property type="molecule type" value="Genomic_DNA"/>
</dbReference>
<evidence type="ECO:0000256" key="4">
    <source>
        <dbReference type="SAM" id="SignalP"/>
    </source>
</evidence>
<comment type="similarity">
    <text evidence="1">Belongs to the glycosyltransferase 32 family.</text>
</comment>
<organism evidence="5 6">
    <name type="scientific">Malassezia vespertilionis</name>
    <dbReference type="NCBI Taxonomy" id="2020962"/>
    <lineage>
        <taxon>Eukaryota</taxon>
        <taxon>Fungi</taxon>
        <taxon>Dikarya</taxon>
        <taxon>Basidiomycota</taxon>
        <taxon>Ustilaginomycotina</taxon>
        <taxon>Malasseziomycetes</taxon>
        <taxon>Malasseziales</taxon>
        <taxon>Malasseziaceae</taxon>
        <taxon>Malassezia</taxon>
    </lineage>
</organism>
<evidence type="ECO:0000313" key="6">
    <source>
        <dbReference type="Proteomes" id="UP000232875"/>
    </source>
</evidence>
<evidence type="ECO:0000256" key="3">
    <source>
        <dbReference type="SAM" id="Phobius"/>
    </source>
</evidence>
<name>A0A2N1JEA9_9BASI</name>
<keyword evidence="3" id="KW-1133">Transmembrane helix</keyword>
<dbReference type="Pfam" id="PF04488">
    <property type="entry name" value="Gly_transf_sug"/>
    <property type="match status" value="1"/>
</dbReference>
<dbReference type="Gene3D" id="3.90.550.20">
    <property type="match status" value="1"/>
</dbReference>
<dbReference type="GO" id="GO:0051999">
    <property type="term" value="P:mannosyl-inositol phosphorylceramide biosynthetic process"/>
    <property type="evidence" value="ECO:0007669"/>
    <property type="project" value="TreeGrafter"/>
</dbReference>
<feature type="chain" id="PRO_5014813209" evidence="4">
    <location>
        <begin position="20"/>
        <end position="473"/>
    </location>
</feature>
<keyword evidence="4" id="KW-0732">Signal</keyword>
<dbReference type="OrthoDB" id="3647at2759"/>
<dbReference type="InterPro" id="IPR029044">
    <property type="entry name" value="Nucleotide-diphossugar_trans"/>
</dbReference>
<dbReference type="AlphaFoldDB" id="A0A2N1JEA9"/>
<protein>
    <submittedName>
        <fullName evidence="5">Uncharacterized protein</fullName>
    </submittedName>
</protein>
<evidence type="ECO:0000256" key="1">
    <source>
        <dbReference type="ARBA" id="ARBA00009003"/>
    </source>
</evidence>
<evidence type="ECO:0000256" key="2">
    <source>
        <dbReference type="ARBA" id="ARBA00022679"/>
    </source>
</evidence>
<dbReference type="Proteomes" id="UP000232875">
    <property type="component" value="Unassembled WGS sequence"/>
</dbReference>
<dbReference type="InterPro" id="IPR051706">
    <property type="entry name" value="Glycosyltransferase_domain"/>
</dbReference>
<feature type="signal peptide" evidence="4">
    <location>
        <begin position="1"/>
        <end position="19"/>
    </location>
</feature>
<dbReference type="FunFam" id="3.90.550.20:FF:000005">
    <property type="entry name" value="Unplaced genomic scaffold supercont1.17, whole genome shotgun sequence"/>
    <property type="match status" value="1"/>
</dbReference>
<dbReference type="PANTHER" id="PTHR32385:SF15">
    <property type="entry name" value="INOSITOL PHOSPHOCERAMIDE MANNOSYLTRANSFERASE 1"/>
    <property type="match status" value="1"/>
</dbReference>
<keyword evidence="3" id="KW-0812">Transmembrane</keyword>
<keyword evidence="2" id="KW-0808">Transferase</keyword>
<dbReference type="STRING" id="2020962.A0A2N1JEA9"/>
<reference evidence="5 6" key="1">
    <citation type="submission" date="2017-10" db="EMBL/GenBank/DDBJ databases">
        <title>A novel species of cold-tolerant Malassezia isolated from bats.</title>
        <authorList>
            <person name="Lorch J.M."/>
            <person name="Palmer J.M."/>
            <person name="Vanderwolf K.J."/>
            <person name="Schmidt K.Z."/>
            <person name="Verant M.L."/>
            <person name="Weller T.J."/>
            <person name="Blehert D.S."/>
        </authorList>
    </citation>
    <scope>NUCLEOTIDE SEQUENCE [LARGE SCALE GENOMIC DNA]</scope>
    <source>
        <strain evidence="5 6">NWHC:44797-103</strain>
    </source>
</reference>
<gene>
    <name evidence="5" type="ORF">MVES_001269</name>
</gene>
<evidence type="ECO:0000313" key="5">
    <source>
        <dbReference type="EMBL" id="PKI84891.1"/>
    </source>
</evidence>
<feature type="transmembrane region" description="Helical" evidence="3">
    <location>
        <begin position="316"/>
        <end position="336"/>
    </location>
</feature>
<dbReference type="GO" id="GO:0016020">
    <property type="term" value="C:membrane"/>
    <property type="evidence" value="ECO:0007669"/>
    <property type="project" value="GOC"/>
</dbReference>